<evidence type="ECO:0000259" key="7">
    <source>
        <dbReference type="Pfam" id="PF17862"/>
    </source>
</evidence>
<sequence>MYNSQENNDSDPIPEEKSIKCDGNDFNTQLAIYQQSLKTSSNLASKIILDTVWETKQDCFSDERMNKILNSAQSLIQYPVAQNTRKWRSSLSKITDPVKMFEKSIYQCEKCSTSQNYNGFEKFIRNECKCEICLLENSNCKPELDTNRPTNNVEQNTREKISSNKQKNIVKSNMPSKPAINKPNISHYNAFINNTGDLKTDINTKTNWEYGTNENIRPQNYLDKEEEENKAHKSNVAKITFKTARETFLASNPSAKRVLGVSRKTQGKFVSPMISAQEKQEKSEAIASDDRLKHIDSKMVELIESEIIDKGTPVGKCIAAQCRATFFSISASSLTSKWLGDGEKMVRALFAVAACHQPAVIFIDEIDSLLTQRCDSEHEATRRIKTEFLVQFDGAATGEDDRLLVVGATNRPQELDEAARRRLVKRLYIPLPDANAREQIITNLLSTENNDLTRQDMAEIAVLTDGYSGADMKSLCSEAAMGPIRSVPLSQIINIDRDKVRPVSVQDFKNALQRVRPSVSQDDLGQYIKWNNTYGQGF</sequence>
<dbReference type="GO" id="GO:0016887">
    <property type="term" value="F:ATP hydrolysis activity"/>
    <property type="evidence" value="ECO:0007669"/>
    <property type="project" value="InterPro"/>
</dbReference>
<evidence type="ECO:0000259" key="6">
    <source>
        <dbReference type="Pfam" id="PF09336"/>
    </source>
</evidence>
<evidence type="ECO:0000256" key="1">
    <source>
        <dbReference type="ARBA" id="ARBA00006914"/>
    </source>
</evidence>
<dbReference type="InParanoid" id="A0A194QR43"/>
<protein>
    <submittedName>
        <fullName evidence="8">Fidgetin-like protein 1</fullName>
    </submittedName>
</protein>
<dbReference type="InterPro" id="IPR027417">
    <property type="entry name" value="P-loop_NTPase"/>
</dbReference>
<dbReference type="Pfam" id="PF17862">
    <property type="entry name" value="AAA_lid_3"/>
    <property type="match status" value="1"/>
</dbReference>
<dbReference type="FunFam" id="1.10.8.60:FF:000022">
    <property type="entry name" value="Fidgetin like 1"/>
    <property type="match status" value="1"/>
</dbReference>
<dbReference type="GO" id="GO:0008568">
    <property type="term" value="F:microtubule severing ATPase activity"/>
    <property type="evidence" value="ECO:0007669"/>
    <property type="project" value="TreeGrafter"/>
</dbReference>
<organism evidence="8 9">
    <name type="scientific">Papilio machaon</name>
    <name type="common">Old World swallowtail butterfly</name>
    <dbReference type="NCBI Taxonomy" id="76193"/>
    <lineage>
        <taxon>Eukaryota</taxon>
        <taxon>Metazoa</taxon>
        <taxon>Ecdysozoa</taxon>
        <taxon>Arthropoda</taxon>
        <taxon>Hexapoda</taxon>
        <taxon>Insecta</taxon>
        <taxon>Pterygota</taxon>
        <taxon>Neoptera</taxon>
        <taxon>Endopterygota</taxon>
        <taxon>Lepidoptera</taxon>
        <taxon>Glossata</taxon>
        <taxon>Ditrysia</taxon>
        <taxon>Papilionoidea</taxon>
        <taxon>Papilionidae</taxon>
        <taxon>Papilioninae</taxon>
        <taxon>Papilio</taxon>
    </lineage>
</organism>
<dbReference type="SUPFAM" id="SSF52540">
    <property type="entry name" value="P-loop containing nucleoside triphosphate hydrolases"/>
    <property type="match status" value="1"/>
</dbReference>
<evidence type="ECO:0000313" key="9">
    <source>
        <dbReference type="Proteomes" id="UP000053240"/>
    </source>
</evidence>
<dbReference type="GO" id="GO:0005524">
    <property type="term" value="F:ATP binding"/>
    <property type="evidence" value="ECO:0007669"/>
    <property type="project" value="UniProtKB-KW"/>
</dbReference>
<dbReference type="AlphaFoldDB" id="A0A194QR43"/>
<accession>A0A194QR43</accession>
<dbReference type="InterPro" id="IPR050304">
    <property type="entry name" value="MT-severing_AAA_ATPase"/>
</dbReference>
<comment type="similarity">
    <text evidence="1 4">Belongs to the AAA ATPase family.</text>
</comment>
<dbReference type="InterPro" id="IPR003960">
    <property type="entry name" value="ATPase_AAA_CS"/>
</dbReference>
<keyword evidence="2 4" id="KW-0547">Nucleotide-binding</keyword>
<dbReference type="Pfam" id="PF09336">
    <property type="entry name" value="Vps4_C"/>
    <property type="match status" value="1"/>
</dbReference>
<keyword evidence="9" id="KW-1185">Reference proteome</keyword>
<keyword evidence="3 4" id="KW-0067">ATP-binding</keyword>
<dbReference type="InterPro" id="IPR015415">
    <property type="entry name" value="Spast_Vps4_C"/>
</dbReference>
<name>A0A194QR43_PAPMA</name>
<dbReference type="InterPro" id="IPR041569">
    <property type="entry name" value="AAA_lid_3"/>
</dbReference>
<dbReference type="EMBL" id="KQ461175">
    <property type="protein sequence ID" value="KPJ07978.1"/>
    <property type="molecule type" value="Genomic_DNA"/>
</dbReference>
<proteinExistence type="inferred from homology"/>
<dbReference type="Pfam" id="PF00004">
    <property type="entry name" value="AAA"/>
    <property type="match status" value="1"/>
</dbReference>
<feature type="domain" description="AAA ATPase AAA+ lid" evidence="7">
    <location>
        <begin position="456"/>
        <end position="486"/>
    </location>
</feature>
<dbReference type="KEGG" id="pmac:106718407"/>
<evidence type="ECO:0000259" key="5">
    <source>
        <dbReference type="Pfam" id="PF00004"/>
    </source>
</evidence>
<feature type="domain" description="Spastin/Vps4 C-terminal" evidence="6">
    <location>
        <begin position="500"/>
        <end position="535"/>
    </location>
</feature>
<dbReference type="STRING" id="76193.A0A194QR43"/>
<evidence type="ECO:0000256" key="2">
    <source>
        <dbReference type="ARBA" id="ARBA00022741"/>
    </source>
</evidence>
<gene>
    <name evidence="8" type="ORF">RR48_12820</name>
</gene>
<dbReference type="PROSITE" id="PS00674">
    <property type="entry name" value="AAA"/>
    <property type="match status" value="1"/>
</dbReference>
<dbReference type="Proteomes" id="UP000053240">
    <property type="component" value="Unassembled WGS sequence"/>
</dbReference>
<dbReference type="Gene3D" id="1.10.8.60">
    <property type="match status" value="1"/>
</dbReference>
<evidence type="ECO:0000256" key="4">
    <source>
        <dbReference type="RuleBase" id="RU003651"/>
    </source>
</evidence>
<dbReference type="InterPro" id="IPR003959">
    <property type="entry name" value="ATPase_AAA_core"/>
</dbReference>
<evidence type="ECO:0000313" key="8">
    <source>
        <dbReference type="EMBL" id="KPJ07978.1"/>
    </source>
</evidence>
<feature type="domain" description="ATPase AAA-type core" evidence="5">
    <location>
        <begin position="314"/>
        <end position="431"/>
    </location>
</feature>
<dbReference type="PANTHER" id="PTHR23074">
    <property type="entry name" value="AAA DOMAIN-CONTAINING"/>
    <property type="match status" value="1"/>
</dbReference>
<dbReference type="PANTHER" id="PTHR23074:SF17">
    <property type="entry name" value="FIDGETIN-LIKE PROTEIN 1"/>
    <property type="match status" value="1"/>
</dbReference>
<evidence type="ECO:0000256" key="3">
    <source>
        <dbReference type="ARBA" id="ARBA00022840"/>
    </source>
</evidence>
<reference evidence="8 9" key="1">
    <citation type="journal article" date="2015" name="Nat. Commun.">
        <title>Outbred genome sequencing and CRISPR/Cas9 gene editing in butterflies.</title>
        <authorList>
            <person name="Li X."/>
            <person name="Fan D."/>
            <person name="Zhang W."/>
            <person name="Liu G."/>
            <person name="Zhang L."/>
            <person name="Zhao L."/>
            <person name="Fang X."/>
            <person name="Chen L."/>
            <person name="Dong Y."/>
            <person name="Chen Y."/>
            <person name="Ding Y."/>
            <person name="Zhao R."/>
            <person name="Feng M."/>
            <person name="Zhu Y."/>
            <person name="Feng Y."/>
            <person name="Jiang X."/>
            <person name="Zhu D."/>
            <person name="Xiang H."/>
            <person name="Feng X."/>
            <person name="Li S."/>
            <person name="Wang J."/>
            <person name="Zhang G."/>
            <person name="Kronforst M.R."/>
            <person name="Wang W."/>
        </authorList>
    </citation>
    <scope>NUCLEOTIDE SEQUENCE [LARGE SCALE GENOMIC DNA]</scope>
    <source>
        <strain evidence="8">Ya'a_city_454_Pm</strain>
        <tissue evidence="8">Whole body</tissue>
    </source>
</reference>
<dbReference type="Gene3D" id="3.40.50.300">
    <property type="entry name" value="P-loop containing nucleotide triphosphate hydrolases"/>
    <property type="match status" value="1"/>
</dbReference>